<feature type="domain" description="PAS" evidence="1">
    <location>
        <begin position="141"/>
        <end position="214"/>
    </location>
</feature>
<gene>
    <name evidence="3" type="ordered locus">AZC_3766</name>
</gene>
<reference evidence="3 4" key="6">
    <citation type="journal article" date="2011" name="Appl. Environ. Microbiol.">
        <title>Involvement of the azorhizobial chromosome partition gene (parA) in the onset of bacteroid differentiation during Sesbania rostrata stem nodule development.</title>
        <authorList>
            <person name="Liu CT."/>
            <person name="Lee KB."/>
            <person name="Wang YS."/>
            <person name="Peng MH."/>
            <person name="Lee KT."/>
            <person name="Suzuki S."/>
            <person name="Suzuki T."/>
            <person name="Oyaizu H."/>
        </authorList>
    </citation>
    <scope>NUCLEOTIDE SEQUENCE [LARGE SCALE GENOMIC DNA]</scope>
    <source>
        <strain evidence="4">ATCC 43989 / DSM 5975 / JCM 20966 / LMG 6465 / NBRC 14845 / NCIMB 13405 / ORS 571</strain>
    </source>
</reference>
<dbReference type="eggNOG" id="COG5000">
    <property type="taxonomic scope" value="Bacteria"/>
</dbReference>
<reference evidence="3 4" key="1">
    <citation type="journal article" date="2007" name="Appl. Environ. Microbiol.">
        <title>Rhizobial factors required for stem nodule maturation and maintenance in Sesbania rostrata-Azorhizobium caulinodans ORS571 symbiosis.</title>
        <authorList>
            <person name="Suzuki S."/>
            <person name="Aono T."/>
            <person name="Lee KB."/>
            <person name="Suzuki T."/>
            <person name="Liu CT."/>
            <person name="Miwa H."/>
            <person name="Wakao S."/>
            <person name="Iki T."/>
            <person name="Oyaizu H."/>
        </authorList>
    </citation>
    <scope>NUCLEOTIDE SEQUENCE [LARGE SCALE GENOMIC DNA]</scope>
    <source>
        <strain evidence="4">ATCC 43989 / DSM 5975 / JCM 20966 / LMG 6465 / NBRC 14845 / NCIMB 13405 / ORS 571</strain>
    </source>
</reference>
<reference evidence="3 4" key="4">
    <citation type="journal article" date="2009" name="Appl. Environ. Microbiol.">
        <title>Comparative genome-wide transcriptional profiling of Azorhizobium caulinodans ORS571 grown under free-living and symbiotic conditions.</title>
        <authorList>
            <person name="Tsukada S."/>
            <person name="Aono T."/>
            <person name="Akiba N."/>
            <person name="Lee KB."/>
            <person name="Liu CT."/>
            <person name="Toyazaki H."/>
            <person name="Oyaizu H."/>
        </authorList>
    </citation>
    <scope>NUCLEOTIDE SEQUENCE [LARGE SCALE GENOMIC DNA]</scope>
    <source>
        <strain evidence="4">ATCC 43989 / DSM 5975 / JCM 20966 / LMG 6465 / NBRC 14845 / NCIMB 13405 / ORS 571</strain>
    </source>
</reference>
<accession>A8INL8</accession>
<dbReference type="SMART" id="SM00086">
    <property type="entry name" value="PAC"/>
    <property type="match status" value="2"/>
</dbReference>
<dbReference type="InterPro" id="IPR035965">
    <property type="entry name" value="PAS-like_dom_sf"/>
</dbReference>
<dbReference type="EMBL" id="AP009384">
    <property type="protein sequence ID" value="BAF89764.1"/>
    <property type="molecule type" value="Genomic_DNA"/>
</dbReference>
<dbReference type="InterPro" id="IPR000700">
    <property type="entry name" value="PAS-assoc_C"/>
</dbReference>
<dbReference type="KEGG" id="azc:AZC_3766"/>
<dbReference type="Pfam" id="PF00989">
    <property type="entry name" value="PAS"/>
    <property type="match status" value="1"/>
</dbReference>
<proteinExistence type="predicted"/>
<dbReference type="CDD" id="cd00130">
    <property type="entry name" value="PAS"/>
    <property type="match status" value="2"/>
</dbReference>
<dbReference type="PANTHER" id="PTHR44757:SF2">
    <property type="entry name" value="BIOFILM ARCHITECTURE MAINTENANCE PROTEIN MBAA"/>
    <property type="match status" value="1"/>
</dbReference>
<dbReference type="HOGENOM" id="CLU_1003428_0_0_5"/>
<feature type="domain" description="PAS" evidence="1">
    <location>
        <begin position="13"/>
        <end position="60"/>
    </location>
</feature>
<keyword evidence="4" id="KW-1185">Reference proteome</keyword>
<dbReference type="SUPFAM" id="SSF55785">
    <property type="entry name" value="PYP-like sensor domain (PAS domain)"/>
    <property type="match status" value="2"/>
</dbReference>
<dbReference type="GO" id="GO:0016301">
    <property type="term" value="F:kinase activity"/>
    <property type="evidence" value="ECO:0007669"/>
    <property type="project" value="UniProtKB-KW"/>
</dbReference>
<reference evidence="3 4" key="3">
    <citation type="journal article" date="2008" name="BMC Genomics">
        <title>The genome of the versatile nitrogen fixer Azorhizobium caulinodans ORS571.</title>
        <authorList>
            <person name="Lee KB."/>
            <person name="Backer P.D."/>
            <person name="Aono T."/>
            <person name="Liu CT."/>
            <person name="Suzuki S."/>
            <person name="Suzuki T."/>
            <person name="Kaneko T."/>
            <person name="Yamada M."/>
            <person name="Tabata S."/>
            <person name="Kupfer D.M."/>
            <person name="Najar F.Z."/>
            <person name="Wiley G.B."/>
            <person name="Roe B."/>
            <person name="Binnewies T.T."/>
            <person name="Ussery D.W."/>
            <person name="D'Haeze W."/>
            <person name="Herder J.D."/>
            <person name="Gevers D."/>
            <person name="Vereecke D."/>
            <person name="Holsters M."/>
            <person name="Oyaizu H."/>
        </authorList>
    </citation>
    <scope>NUCLEOTIDE SEQUENCE [LARGE SCALE GENOMIC DNA]</scope>
    <source>
        <strain evidence="4">ATCC 43989 / DSM 5975 / JCM 20966 / LMG 6465 / NBRC 14845 / NCIMB 13405 / ORS 571</strain>
    </source>
</reference>
<name>A8INL8_AZOC5</name>
<dbReference type="InterPro" id="IPR000014">
    <property type="entry name" value="PAS"/>
</dbReference>
<evidence type="ECO:0000259" key="1">
    <source>
        <dbReference type="PROSITE" id="PS50112"/>
    </source>
</evidence>
<sequence length="277" mass="31583">MEPEDRYNASLTDEGHYRILLDAVPECAIYMMNTEGVVVSWNEGAQRLLGYETKEIVGENFSCFYASSDNQAELPRQSLAIASKERKFTGQCWQKRKNGTRFWAEIVIFPIRNPLGPLVGYAKITRDISEIRAVREALWRCEERFRLLVEGENTHGVYMLDPKGEISTWNTAAEQIHGYTADEIVGENFSRFYTEADRAAGLPRQVLETATKTGRHEKEGWRLRKNGTLIWTRVILDAIRDPDDNLIGFAEIVRDLSDDYGLPDDMREPAPASPMGE</sequence>
<dbReference type="AlphaFoldDB" id="A8INL8"/>
<evidence type="ECO:0000313" key="3">
    <source>
        <dbReference type="EMBL" id="BAF89764.1"/>
    </source>
</evidence>
<dbReference type="InterPro" id="IPR052155">
    <property type="entry name" value="Biofilm_reg_signaling"/>
</dbReference>
<evidence type="ECO:0000313" key="4">
    <source>
        <dbReference type="Proteomes" id="UP000000270"/>
    </source>
</evidence>
<dbReference type="InterPro" id="IPR001610">
    <property type="entry name" value="PAC"/>
</dbReference>
<protein>
    <submittedName>
        <fullName evidence="3">Putative two-component sensor histidine kinase</fullName>
    </submittedName>
</protein>
<dbReference type="PANTHER" id="PTHR44757">
    <property type="entry name" value="DIGUANYLATE CYCLASE DGCP"/>
    <property type="match status" value="1"/>
</dbReference>
<dbReference type="Pfam" id="PF13426">
    <property type="entry name" value="PAS_9"/>
    <property type="match status" value="1"/>
</dbReference>
<reference evidence="3 4" key="5">
    <citation type="journal article" date="2010" name="Appl. Environ. Microbiol.">
        <title>phrR-like gene praR of Azorhizobium caulinodans ORS571 is essential for symbiosis with Sesbania rostrata and is involved in expression of reb genes.</title>
        <authorList>
            <person name="Akiba N."/>
            <person name="Aono T."/>
            <person name="Toyazaki H."/>
            <person name="Sato S."/>
            <person name="Oyaizu H."/>
        </authorList>
    </citation>
    <scope>NUCLEOTIDE SEQUENCE [LARGE SCALE GENOMIC DNA]</scope>
    <source>
        <strain evidence="4">ATCC 43989 / DSM 5975 / JCM 20966 / LMG 6465 / NBRC 14845 / NCIMB 13405 / ORS 571</strain>
    </source>
</reference>
<evidence type="ECO:0000259" key="2">
    <source>
        <dbReference type="PROSITE" id="PS50113"/>
    </source>
</evidence>
<dbReference type="Gene3D" id="3.30.450.20">
    <property type="entry name" value="PAS domain"/>
    <property type="match status" value="2"/>
</dbReference>
<keyword evidence="3" id="KW-0808">Transferase</keyword>
<reference evidence="4" key="2">
    <citation type="submission" date="2007-04" db="EMBL/GenBank/DDBJ databases">
        <title>Complete genome sequence of the nitrogen-fixing bacterium Azorhizobium caulinodans ORS571.</title>
        <authorList>
            <person name="Lee K.B."/>
            <person name="Backer P.D."/>
            <person name="Aono T."/>
            <person name="Liu C.T."/>
            <person name="Suzuki S."/>
            <person name="Suzuki T."/>
            <person name="Kaneko T."/>
            <person name="Yamada M."/>
            <person name="Tabata S."/>
            <person name="Kupfer D.M."/>
            <person name="Najar F.Z."/>
            <person name="Wiley G.B."/>
            <person name="Roe B."/>
            <person name="Binnewies T."/>
            <person name="Ussery D."/>
            <person name="Vereecke D."/>
            <person name="Gevers D."/>
            <person name="Holsters M."/>
            <person name="Oyaizu H."/>
        </authorList>
    </citation>
    <scope>NUCLEOTIDE SEQUENCE [LARGE SCALE GENOMIC DNA]</scope>
    <source>
        <strain evidence="4">ATCC 43989 / DSM 5975 / JCM 20966 / LMG 6465 / NBRC 14845 / NCIMB 13405 / ORS 571</strain>
    </source>
</reference>
<dbReference type="STRING" id="438753.AZC_3766"/>
<dbReference type="InterPro" id="IPR013767">
    <property type="entry name" value="PAS_fold"/>
</dbReference>
<dbReference type="RefSeq" id="WP_012172289.1">
    <property type="nucleotide sequence ID" value="NC_009937.1"/>
</dbReference>
<dbReference type="Proteomes" id="UP000000270">
    <property type="component" value="Chromosome"/>
</dbReference>
<feature type="domain" description="PAC" evidence="2">
    <location>
        <begin position="82"/>
        <end position="140"/>
    </location>
</feature>
<dbReference type="SMART" id="SM00091">
    <property type="entry name" value="PAS"/>
    <property type="match status" value="2"/>
</dbReference>
<dbReference type="PROSITE" id="PS50112">
    <property type="entry name" value="PAS"/>
    <property type="match status" value="2"/>
</dbReference>
<organism evidence="3 4">
    <name type="scientific">Azorhizobium caulinodans (strain ATCC 43989 / DSM 5975 / JCM 20966 / LMG 6465 / NBRC 14845 / NCIMB 13405 / ORS 571)</name>
    <dbReference type="NCBI Taxonomy" id="438753"/>
    <lineage>
        <taxon>Bacteria</taxon>
        <taxon>Pseudomonadati</taxon>
        <taxon>Pseudomonadota</taxon>
        <taxon>Alphaproteobacteria</taxon>
        <taxon>Hyphomicrobiales</taxon>
        <taxon>Xanthobacteraceae</taxon>
        <taxon>Azorhizobium</taxon>
    </lineage>
</organism>
<dbReference type="PROSITE" id="PS50113">
    <property type="entry name" value="PAC"/>
    <property type="match status" value="2"/>
</dbReference>
<keyword evidence="3" id="KW-0418">Kinase</keyword>
<dbReference type="NCBIfam" id="TIGR00229">
    <property type="entry name" value="sensory_box"/>
    <property type="match status" value="2"/>
</dbReference>
<feature type="domain" description="PAC" evidence="2">
    <location>
        <begin position="216"/>
        <end position="268"/>
    </location>
</feature>